<dbReference type="Gene3D" id="3.40.50.2300">
    <property type="match status" value="1"/>
</dbReference>
<gene>
    <name evidence="4" type="ORF">M9189_08500</name>
</gene>
<reference evidence="4" key="1">
    <citation type="submission" date="2022-05" db="EMBL/GenBank/DDBJ databases">
        <authorList>
            <person name="Sun X."/>
        </authorList>
    </citation>
    <scope>NUCLEOTIDE SEQUENCE</scope>
    <source>
        <strain evidence="4">Ai-910</strain>
    </source>
</reference>
<dbReference type="InterPro" id="IPR046947">
    <property type="entry name" value="LytR-like"/>
</dbReference>
<keyword evidence="5" id="KW-1185">Reference proteome</keyword>
<sequence>MDNNPVYTAIIVDDEAPARSIIRHYLGRHANVEVIGECANGFDAIKMVRDLNPNLMFLDIQMPKVSGLELLEVLEDAPQVIFTTAYDEYALKAFELNAVDYLLKPFSLERFDAALNKALERLAGGLPAQRPPVEEIRNENPEKLNRIVVKKGSSISVIPVSDILFLEAQEEYVMIYSGQGRFMKHQTMHYYESHLPENEFVRIHRSYIANITKISKLEPYDKDSYIAVMPPDHRLRISRTGYRKLREKLGF</sequence>
<keyword evidence="1" id="KW-0597">Phosphoprotein</keyword>
<evidence type="ECO:0000259" key="2">
    <source>
        <dbReference type="PROSITE" id="PS50110"/>
    </source>
</evidence>
<organism evidence="4 5">
    <name type="scientific">Xiashengella succiniciproducens</name>
    <dbReference type="NCBI Taxonomy" id="2949635"/>
    <lineage>
        <taxon>Bacteria</taxon>
        <taxon>Pseudomonadati</taxon>
        <taxon>Bacteroidota</taxon>
        <taxon>Bacteroidia</taxon>
        <taxon>Marinilabiliales</taxon>
        <taxon>Marinilabiliaceae</taxon>
        <taxon>Xiashengella</taxon>
    </lineage>
</organism>
<dbReference type="GO" id="GO:0000156">
    <property type="term" value="F:phosphorelay response regulator activity"/>
    <property type="evidence" value="ECO:0007669"/>
    <property type="project" value="InterPro"/>
</dbReference>
<dbReference type="Gene3D" id="2.40.50.1020">
    <property type="entry name" value="LytTr DNA-binding domain"/>
    <property type="match status" value="1"/>
</dbReference>
<dbReference type="AlphaFoldDB" id="A0A9J6ZNR3"/>
<dbReference type="GO" id="GO:0003677">
    <property type="term" value="F:DNA binding"/>
    <property type="evidence" value="ECO:0007669"/>
    <property type="project" value="InterPro"/>
</dbReference>
<dbReference type="Proteomes" id="UP001056426">
    <property type="component" value="Chromosome"/>
</dbReference>
<dbReference type="SMART" id="SM00850">
    <property type="entry name" value="LytTR"/>
    <property type="match status" value="1"/>
</dbReference>
<feature type="domain" description="HTH LytTR-type" evidence="3">
    <location>
        <begin position="147"/>
        <end position="251"/>
    </location>
</feature>
<dbReference type="InterPro" id="IPR001789">
    <property type="entry name" value="Sig_transdc_resp-reg_receiver"/>
</dbReference>
<dbReference type="PROSITE" id="PS50930">
    <property type="entry name" value="HTH_LYTTR"/>
    <property type="match status" value="1"/>
</dbReference>
<dbReference type="PANTHER" id="PTHR37299">
    <property type="entry name" value="TRANSCRIPTIONAL REGULATOR-RELATED"/>
    <property type="match status" value="1"/>
</dbReference>
<dbReference type="SMART" id="SM00448">
    <property type="entry name" value="REC"/>
    <property type="match status" value="1"/>
</dbReference>
<protein>
    <submittedName>
        <fullName evidence="4">Response regulator</fullName>
    </submittedName>
</protein>
<feature type="modified residue" description="4-aspartylphosphate" evidence="1">
    <location>
        <position position="59"/>
    </location>
</feature>
<evidence type="ECO:0000313" key="4">
    <source>
        <dbReference type="EMBL" id="URW78896.1"/>
    </source>
</evidence>
<dbReference type="KEGG" id="alkq:M9189_08500"/>
<evidence type="ECO:0000313" key="5">
    <source>
        <dbReference type="Proteomes" id="UP001056426"/>
    </source>
</evidence>
<dbReference type="PANTHER" id="PTHR37299:SF1">
    <property type="entry name" value="STAGE 0 SPORULATION PROTEIN A HOMOLOG"/>
    <property type="match status" value="1"/>
</dbReference>
<feature type="domain" description="Response regulatory" evidence="2">
    <location>
        <begin position="8"/>
        <end position="119"/>
    </location>
</feature>
<name>A0A9J6ZNR3_9BACT</name>
<dbReference type="Pfam" id="PF00072">
    <property type="entry name" value="Response_reg"/>
    <property type="match status" value="1"/>
</dbReference>
<evidence type="ECO:0000256" key="1">
    <source>
        <dbReference type="PROSITE-ProRule" id="PRU00169"/>
    </source>
</evidence>
<dbReference type="Pfam" id="PF04397">
    <property type="entry name" value="LytTR"/>
    <property type="match status" value="1"/>
</dbReference>
<reference evidence="4" key="2">
    <citation type="submission" date="2022-06" db="EMBL/GenBank/DDBJ databases">
        <title>Xiashengella guii gen. nov. sp. nov., a bacterium isolated form anaerobic digestion tank.</title>
        <authorList>
            <person name="Huang H."/>
        </authorList>
    </citation>
    <scope>NUCLEOTIDE SEQUENCE</scope>
    <source>
        <strain evidence="4">Ai-910</strain>
    </source>
</reference>
<evidence type="ECO:0000259" key="3">
    <source>
        <dbReference type="PROSITE" id="PS50930"/>
    </source>
</evidence>
<dbReference type="InterPro" id="IPR011006">
    <property type="entry name" value="CheY-like_superfamily"/>
</dbReference>
<dbReference type="PROSITE" id="PS50110">
    <property type="entry name" value="RESPONSE_REGULATORY"/>
    <property type="match status" value="1"/>
</dbReference>
<dbReference type="EMBL" id="CP098400">
    <property type="protein sequence ID" value="URW78896.1"/>
    <property type="molecule type" value="Genomic_DNA"/>
</dbReference>
<dbReference type="RefSeq" id="WP_250722348.1">
    <property type="nucleotide sequence ID" value="NZ_CP098400.1"/>
</dbReference>
<dbReference type="SUPFAM" id="SSF52172">
    <property type="entry name" value="CheY-like"/>
    <property type="match status" value="1"/>
</dbReference>
<accession>A0A9J6ZNR3</accession>
<dbReference type="InterPro" id="IPR007492">
    <property type="entry name" value="LytTR_DNA-bd_dom"/>
</dbReference>
<proteinExistence type="predicted"/>